<dbReference type="Gene3D" id="1.25.40.20">
    <property type="entry name" value="Ankyrin repeat-containing domain"/>
    <property type="match status" value="1"/>
</dbReference>
<evidence type="ECO:0000313" key="2">
    <source>
        <dbReference type="Proteomes" id="UP000033358"/>
    </source>
</evidence>
<dbReference type="Proteomes" id="UP000033358">
    <property type="component" value="Unassembled WGS sequence"/>
</dbReference>
<protein>
    <submittedName>
        <fullName evidence="1">Uncharacterized protein</fullName>
    </submittedName>
</protein>
<organism evidence="1 2">
    <name type="scientific">Candidatus Arcanibacter lacustris</name>
    <dbReference type="NCBI Taxonomy" id="1607817"/>
    <lineage>
        <taxon>Bacteria</taxon>
        <taxon>Pseudomonadati</taxon>
        <taxon>Pseudomonadota</taxon>
        <taxon>Alphaproteobacteria</taxon>
        <taxon>Rickettsiales</taxon>
        <taxon>Candidatus Arcanibacter</taxon>
    </lineage>
</organism>
<reference evidence="1 2" key="1">
    <citation type="submission" date="2015-02" db="EMBL/GenBank/DDBJ databases">
        <title>Single cell genomics of a rare environmental alphaproteobacterium provides unique insights into Rickettsiaceae evolution.</title>
        <authorList>
            <person name="Martijn J."/>
            <person name="Schulz F."/>
            <person name="Zaremba-Niedzwiedzka K."/>
            <person name="Viklund J."/>
            <person name="Stepanauskas R."/>
            <person name="Andersson S.G.E."/>
            <person name="Horn M."/>
            <person name="Guy L."/>
            <person name="Ettema T.J.G."/>
        </authorList>
    </citation>
    <scope>NUCLEOTIDE SEQUENCE [LARGE SCALE GENOMIC DNA]</scope>
    <source>
        <strain evidence="1 2">SCGC AAA041-L04</strain>
    </source>
</reference>
<evidence type="ECO:0000313" key="1">
    <source>
        <dbReference type="EMBL" id="KKB96198.1"/>
    </source>
</evidence>
<keyword evidence="2" id="KW-1185">Reference proteome</keyword>
<sequence>MNNNTNLVRLLLDYGASPEIVNENGQYAYTIANDYNYIEIMNIIIEYHGYAANRWIEEDYFIERRDIVGDISPNMLLGAVSSIHP</sequence>
<proteinExistence type="predicted"/>
<name>A0A0F5MN26_9RICK</name>
<accession>A0A0F5MN26</accession>
<dbReference type="EMBL" id="JYHA01000120">
    <property type="protein sequence ID" value="KKB96198.1"/>
    <property type="molecule type" value="Genomic_DNA"/>
</dbReference>
<gene>
    <name evidence="1" type="ORF">SZ25_00718</name>
</gene>
<dbReference type="AlphaFoldDB" id="A0A0F5MN26"/>
<comment type="caution">
    <text evidence="1">The sequence shown here is derived from an EMBL/GenBank/DDBJ whole genome shotgun (WGS) entry which is preliminary data.</text>
</comment>
<dbReference type="SUPFAM" id="SSF48403">
    <property type="entry name" value="Ankyrin repeat"/>
    <property type="match status" value="1"/>
</dbReference>
<dbReference type="InterPro" id="IPR036770">
    <property type="entry name" value="Ankyrin_rpt-contain_sf"/>
</dbReference>